<evidence type="ECO:0000313" key="3">
    <source>
        <dbReference type="EMBL" id="WWX25925.1"/>
    </source>
</evidence>
<feature type="domain" description="Helicase HerA barrel" evidence="2">
    <location>
        <begin position="8"/>
        <end position="60"/>
    </location>
</feature>
<dbReference type="PANTHER" id="PTHR42957:SF1">
    <property type="entry name" value="HELICASE MJ1565-RELATED"/>
    <property type="match status" value="1"/>
</dbReference>
<dbReference type="InterPro" id="IPR002789">
    <property type="entry name" value="HerA_central"/>
</dbReference>
<dbReference type="InterPro" id="IPR027417">
    <property type="entry name" value="P-loop_NTPase"/>
</dbReference>
<reference evidence="3 4" key="1">
    <citation type="submission" date="2024-03" db="EMBL/GenBank/DDBJ databases">
        <title>A Dehalogenimonas Isolated from Estuarine Sediments Dihaloeliminates Chlorinated Alkanes.</title>
        <authorList>
            <person name="Yang Y."/>
            <person name="Wang H."/>
        </authorList>
    </citation>
    <scope>NUCLEOTIDE SEQUENCE [LARGE SCALE GENOMIC DNA]</scope>
    <source>
        <strain evidence="3 4">W</strain>
    </source>
</reference>
<dbReference type="RefSeq" id="WP_338738574.1">
    <property type="nucleotide sequence ID" value="NZ_CP146612.1"/>
</dbReference>
<dbReference type="Pfam" id="PF01935">
    <property type="entry name" value="DUF87"/>
    <property type="match status" value="1"/>
</dbReference>
<protein>
    <submittedName>
        <fullName evidence="3">ATP-binding protein</fullName>
    </submittedName>
</protein>
<keyword evidence="4" id="KW-1185">Reference proteome</keyword>
<gene>
    <name evidence="3" type="ORF">V8247_02865</name>
</gene>
<evidence type="ECO:0000259" key="2">
    <source>
        <dbReference type="Pfam" id="PF09378"/>
    </source>
</evidence>
<proteinExistence type="predicted"/>
<keyword evidence="3" id="KW-0547">Nucleotide-binding</keyword>
<dbReference type="EMBL" id="CP146612">
    <property type="protein sequence ID" value="WWX25925.1"/>
    <property type="molecule type" value="Genomic_DNA"/>
</dbReference>
<dbReference type="Proteomes" id="UP001375370">
    <property type="component" value="Chromosome"/>
</dbReference>
<name>A0ABZ2J4X8_9CHLR</name>
<dbReference type="Gene3D" id="3.40.50.300">
    <property type="entry name" value="P-loop containing nucleotide triphosphate hydrolases"/>
    <property type="match status" value="2"/>
</dbReference>
<dbReference type="InterPro" id="IPR008571">
    <property type="entry name" value="HerA-like"/>
</dbReference>
<accession>A0ABZ2J4X8</accession>
<keyword evidence="3" id="KW-0067">ATP-binding</keyword>
<sequence>MSMEHHLGIVTAGSLNKGIEVKLDGAASIEDMAVGRYVTIEGNKRRFFGMITDVSLGVTDPALTVSPPSDDGFLSEILTGTSAYGSLHVAPYLTIGGTETAIDGPQPVKTIPGHFSPVKEASAADIELVFGKEDAKKFWIGNPLDMEVKLCLDLQNLAKRSNGIFGKSGTGKTFLTRMLLIGLLQKSAAVNLVFDMHSEYGWAGTFEGKGRKVKALKQLFPSKVAVFTLDEENSRQRGVSTDFVVRIGLEEIEPEDISLLRQTLNLTDAAVEAVYQLRRHYGKGWFTAAEDIEDSATLDELKIHESTFQNLRRGLNTIRRLPFIAPNAPGDVVDTMLKYLESGKHVVLEFGRYTDITAYMLVANLLTRRIYASYRDRTEKAVAADSGYPTPLVITIEEAHKFLNSGVASQTIFGTIAREMRKYSVTLLIIDQRPSGIDDEIMSQLGTKITCLLDSEKDIDAVLSGVSGKNELKNVLAKLSSRQQALIFGHAVPMPVAFTPREYGSDYGDWGDTAAQVTDKEIEELWE</sequence>
<dbReference type="PANTHER" id="PTHR42957">
    <property type="entry name" value="HELICASE MJ1565-RELATED"/>
    <property type="match status" value="1"/>
</dbReference>
<dbReference type="SUPFAM" id="SSF52540">
    <property type="entry name" value="P-loop containing nucleoside triphosphate hydrolases"/>
    <property type="match status" value="1"/>
</dbReference>
<dbReference type="InterPro" id="IPR018538">
    <property type="entry name" value="HerA_barrel_dom"/>
</dbReference>
<dbReference type="GO" id="GO:0005524">
    <property type="term" value="F:ATP binding"/>
    <property type="evidence" value="ECO:0007669"/>
    <property type="project" value="UniProtKB-KW"/>
</dbReference>
<dbReference type="Pfam" id="PF09378">
    <property type="entry name" value="HAS-barrel"/>
    <property type="match status" value="1"/>
</dbReference>
<evidence type="ECO:0000313" key="4">
    <source>
        <dbReference type="Proteomes" id="UP001375370"/>
    </source>
</evidence>
<organism evidence="3 4">
    <name type="scientific">Candidatus Dehalogenimonas loeffleri</name>
    <dbReference type="NCBI Taxonomy" id="3127115"/>
    <lineage>
        <taxon>Bacteria</taxon>
        <taxon>Bacillati</taxon>
        <taxon>Chloroflexota</taxon>
        <taxon>Dehalococcoidia</taxon>
        <taxon>Dehalococcoidales</taxon>
        <taxon>Dehalococcoidaceae</taxon>
        <taxon>Dehalogenimonas</taxon>
    </lineage>
</organism>
<evidence type="ECO:0000259" key="1">
    <source>
        <dbReference type="Pfam" id="PF01935"/>
    </source>
</evidence>
<feature type="domain" description="Helicase HerA central" evidence="1">
    <location>
        <begin position="140"/>
        <end position="370"/>
    </location>
</feature>